<comment type="caution">
    <text evidence="6">The sequence shown here is derived from an EMBL/GenBank/DDBJ whole genome shotgun (WGS) entry which is preliminary data.</text>
</comment>
<dbReference type="PROSITE" id="PS50111">
    <property type="entry name" value="CHEMOTAXIS_TRANSDUC_2"/>
    <property type="match status" value="1"/>
</dbReference>
<dbReference type="Proteomes" id="UP000020766">
    <property type="component" value="Unassembled WGS sequence"/>
</dbReference>
<dbReference type="PANTHER" id="PTHR32089:SF112">
    <property type="entry name" value="LYSOZYME-LIKE PROTEIN-RELATED"/>
    <property type="match status" value="1"/>
</dbReference>
<dbReference type="InterPro" id="IPR004090">
    <property type="entry name" value="Chemotax_Me-accpt_rcpt"/>
</dbReference>
<sequence>MHTFGEWAGSPTTLGIAAGLGIWAASAWQPAAALAGLACSAWGVLAHRRHARHLQQVHAQHSSQRQGLQALGHELLPLWRQHLGASQGQMETAVTQLTHRFASIVDRLDQAMQASTLSSQAGTQEGVQVFQHSQTQLQAVLQALRASIDCNQQLHQQVQDLERYVQELQDMAAEVASIASQTNLLAINAAIEAAHAGEVGRGFSVLSQEVRKLAALSGATGQRMTQKVTAITQAISHTRLQAADTAAQQTASLTASQDSVEQVLTRFQGLTGQLTDAAQLLQDESRGIQTEIVQSLVQLQFQDRVSQMMGHVGDSLQQLGAQLQSAQGLDIPHLLATLESTYAMAEERLAHAAQRGQAAPPPPAHDSAVVTFF</sequence>
<evidence type="ECO:0000313" key="7">
    <source>
        <dbReference type="Proteomes" id="UP000020766"/>
    </source>
</evidence>
<dbReference type="Pfam" id="PF00015">
    <property type="entry name" value="MCPsignal"/>
    <property type="match status" value="1"/>
</dbReference>
<evidence type="ECO:0000256" key="2">
    <source>
        <dbReference type="ARBA" id="ARBA00029447"/>
    </source>
</evidence>
<dbReference type="AlphaFoldDB" id="A0A014MJH1"/>
<dbReference type="PRINTS" id="PR00260">
    <property type="entry name" value="CHEMTRNSDUCR"/>
</dbReference>
<organism evidence="6 7">
    <name type="scientific">Comamonas aquatica DA1877</name>
    <dbReference type="NCBI Taxonomy" id="1457173"/>
    <lineage>
        <taxon>Bacteria</taxon>
        <taxon>Pseudomonadati</taxon>
        <taxon>Pseudomonadota</taxon>
        <taxon>Betaproteobacteria</taxon>
        <taxon>Burkholderiales</taxon>
        <taxon>Comamonadaceae</taxon>
        <taxon>Comamonas</taxon>
    </lineage>
</organism>
<dbReference type="GO" id="GO:0007165">
    <property type="term" value="P:signal transduction"/>
    <property type="evidence" value="ECO:0007669"/>
    <property type="project" value="UniProtKB-KW"/>
</dbReference>
<dbReference type="GO" id="GO:0016020">
    <property type="term" value="C:membrane"/>
    <property type="evidence" value="ECO:0007669"/>
    <property type="project" value="InterPro"/>
</dbReference>
<protein>
    <submittedName>
        <fullName evidence="6">Methyl-accepting chemotaxis protein</fullName>
    </submittedName>
</protein>
<dbReference type="Gene3D" id="1.10.287.950">
    <property type="entry name" value="Methyl-accepting chemotaxis protein"/>
    <property type="match status" value="1"/>
</dbReference>
<dbReference type="GO" id="GO:0004888">
    <property type="term" value="F:transmembrane signaling receptor activity"/>
    <property type="evidence" value="ECO:0007669"/>
    <property type="project" value="InterPro"/>
</dbReference>
<dbReference type="SMART" id="SM00283">
    <property type="entry name" value="MA"/>
    <property type="match status" value="1"/>
</dbReference>
<feature type="coiled-coil region" evidence="4">
    <location>
        <begin position="151"/>
        <end position="181"/>
    </location>
</feature>
<dbReference type="PATRIC" id="fig|1457173.3.peg.201"/>
<evidence type="ECO:0000256" key="1">
    <source>
        <dbReference type="ARBA" id="ARBA00023224"/>
    </source>
</evidence>
<gene>
    <name evidence="6" type="ORF">AX13_01000</name>
</gene>
<dbReference type="InterPro" id="IPR004089">
    <property type="entry name" value="MCPsignal_dom"/>
</dbReference>
<keyword evidence="7" id="KW-1185">Reference proteome</keyword>
<dbReference type="GO" id="GO:0006935">
    <property type="term" value="P:chemotaxis"/>
    <property type="evidence" value="ECO:0007669"/>
    <property type="project" value="InterPro"/>
</dbReference>
<proteinExistence type="inferred from homology"/>
<reference evidence="6 7" key="1">
    <citation type="submission" date="2014-01" db="EMBL/GenBank/DDBJ databases">
        <title>Interspecies Systems Biology Uncovers Metabolites Affecting C. elegans Gene Expression and Life History Traits.</title>
        <authorList>
            <person name="Watson E."/>
            <person name="Macneil L.T."/>
            <person name="Ritter A.D."/>
            <person name="Yilmaz L.S."/>
            <person name="Rosebrock A.P."/>
            <person name="Caudy A.A."/>
            <person name="Walhout A.J."/>
        </authorList>
    </citation>
    <scope>NUCLEOTIDE SEQUENCE [LARGE SCALE GENOMIC DNA]</scope>
    <source>
        <strain evidence="6 7">DA1877</strain>
    </source>
</reference>
<evidence type="ECO:0000313" key="6">
    <source>
        <dbReference type="EMBL" id="EXU81861.1"/>
    </source>
</evidence>
<comment type="similarity">
    <text evidence="2">Belongs to the methyl-accepting chemotaxis (MCP) protein family.</text>
</comment>
<evidence type="ECO:0000256" key="3">
    <source>
        <dbReference type="PROSITE-ProRule" id="PRU00284"/>
    </source>
</evidence>
<evidence type="ECO:0000256" key="4">
    <source>
        <dbReference type="SAM" id="Coils"/>
    </source>
</evidence>
<dbReference type="PANTHER" id="PTHR32089">
    <property type="entry name" value="METHYL-ACCEPTING CHEMOTAXIS PROTEIN MCPB"/>
    <property type="match status" value="1"/>
</dbReference>
<evidence type="ECO:0000259" key="5">
    <source>
        <dbReference type="PROSITE" id="PS50111"/>
    </source>
</evidence>
<dbReference type="SUPFAM" id="SSF58104">
    <property type="entry name" value="Methyl-accepting chemotaxis protein (MCP) signaling domain"/>
    <property type="match status" value="1"/>
</dbReference>
<keyword evidence="1 3" id="KW-0807">Transducer</keyword>
<dbReference type="EMBL" id="JBOK01000001">
    <property type="protein sequence ID" value="EXU81861.1"/>
    <property type="molecule type" value="Genomic_DNA"/>
</dbReference>
<feature type="domain" description="Methyl-accepting transducer" evidence="5">
    <location>
        <begin position="89"/>
        <end position="236"/>
    </location>
</feature>
<name>A0A014MJH1_9BURK</name>
<keyword evidence="4" id="KW-0175">Coiled coil</keyword>
<dbReference type="STRING" id="225991.MA05_09570"/>
<accession>A0A014MJH1</accession>
<dbReference type="RefSeq" id="WP_043377982.1">
    <property type="nucleotide sequence ID" value="NZ_JBOK01000001.1"/>
</dbReference>